<dbReference type="PROSITE" id="PS51318">
    <property type="entry name" value="TAT"/>
    <property type="match status" value="1"/>
</dbReference>
<reference evidence="4" key="1">
    <citation type="journal article" date="2019" name="Int. J. Syst. Evol. Microbiol.">
        <title>The Global Catalogue of Microorganisms (GCM) 10K type strain sequencing project: providing services to taxonomists for standard genome sequencing and annotation.</title>
        <authorList>
            <consortium name="The Broad Institute Genomics Platform"/>
            <consortium name="The Broad Institute Genome Sequencing Center for Infectious Disease"/>
            <person name="Wu L."/>
            <person name="Ma J."/>
        </authorList>
    </citation>
    <scope>NUCLEOTIDE SEQUENCE [LARGE SCALE GENOMIC DNA]</scope>
    <source>
        <strain evidence="4">CGMCC 4.7357</strain>
    </source>
</reference>
<feature type="domain" description="Peptidase C39-like" evidence="2">
    <location>
        <begin position="247"/>
        <end position="399"/>
    </location>
</feature>
<protein>
    <submittedName>
        <fullName evidence="3">Peptidase C39 family protein</fullName>
    </submittedName>
</protein>
<accession>A0ABV9A583</accession>
<dbReference type="CDD" id="cd02549">
    <property type="entry name" value="Peptidase_C39A"/>
    <property type="match status" value="1"/>
</dbReference>
<sequence length="461" mass="50052">MNSRPATRRTVLAAAVATAAGVAAGQPASAAGLGAGSAGGGTRAGGGASHVSLHTWHRYRDWAEGKAEGVRAVNSGRPRIVFETPQGTTEYKDPHTDKTETWEYATWTSPLRKAGVAAGEIITSWNAHTPAGTWVRIELKCLYSDGTKSPWYTMGIWTAGDGEDVPRRTSVDDQSDDKSSVWTDTLAIDDLAGGLRVIAYQVRLTLYRALAGGAEPAVWRLSAMSSDVPDRFDVPASEPSLPRGVELEVPRYSQEIHKGQYPEYDGGGEAWCSPTSSQMIIEYWGRKPSAEDLEWVDPSYADPQVCHAARHAFDYQYEGCGNWPFNAAYAATYRDMEGVVTRLESLTDAERLVAAGIPLITSQSFIESELDGAGYGTAGHLMTVVGFTDDGDVIANDPASDDNDAVRRVYKRRQWENIWLRTKRKDADGKVKSGTGGVCYLYFPTDPTSAQRRVLRSVGIG</sequence>
<evidence type="ECO:0000313" key="4">
    <source>
        <dbReference type="Proteomes" id="UP001595997"/>
    </source>
</evidence>
<name>A0ABV9A583_9ACTN</name>
<dbReference type="Proteomes" id="UP001595997">
    <property type="component" value="Unassembled WGS sequence"/>
</dbReference>
<dbReference type="InterPro" id="IPR039564">
    <property type="entry name" value="Peptidase_C39-like"/>
</dbReference>
<dbReference type="Pfam" id="PF13529">
    <property type="entry name" value="Peptidase_C39_2"/>
    <property type="match status" value="1"/>
</dbReference>
<feature type="chain" id="PRO_5045220141" evidence="1">
    <location>
        <begin position="31"/>
        <end position="461"/>
    </location>
</feature>
<evidence type="ECO:0000313" key="3">
    <source>
        <dbReference type="EMBL" id="MFC4494905.1"/>
    </source>
</evidence>
<proteinExistence type="predicted"/>
<keyword evidence="4" id="KW-1185">Reference proteome</keyword>
<dbReference type="Gene3D" id="3.90.70.10">
    <property type="entry name" value="Cysteine proteinases"/>
    <property type="match status" value="1"/>
</dbReference>
<keyword evidence="1" id="KW-0732">Signal</keyword>
<dbReference type="InterPro" id="IPR039563">
    <property type="entry name" value="Peptidase_C39_single_dom"/>
</dbReference>
<dbReference type="InterPro" id="IPR006311">
    <property type="entry name" value="TAT_signal"/>
</dbReference>
<evidence type="ECO:0000256" key="1">
    <source>
        <dbReference type="SAM" id="SignalP"/>
    </source>
</evidence>
<feature type="signal peptide" evidence="1">
    <location>
        <begin position="1"/>
        <end position="30"/>
    </location>
</feature>
<gene>
    <name evidence="3" type="ORF">ACFPA8_12245</name>
</gene>
<dbReference type="EMBL" id="JBHSFH010000006">
    <property type="protein sequence ID" value="MFC4494905.1"/>
    <property type="molecule type" value="Genomic_DNA"/>
</dbReference>
<comment type="caution">
    <text evidence="3">The sequence shown here is derived from an EMBL/GenBank/DDBJ whole genome shotgun (WGS) entry which is preliminary data.</text>
</comment>
<organism evidence="3 4">
    <name type="scientific">Streptomyces ovatisporus</name>
    <dbReference type="NCBI Taxonomy" id="1128682"/>
    <lineage>
        <taxon>Bacteria</taxon>
        <taxon>Bacillati</taxon>
        <taxon>Actinomycetota</taxon>
        <taxon>Actinomycetes</taxon>
        <taxon>Kitasatosporales</taxon>
        <taxon>Streptomycetaceae</taxon>
        <taxon>Streptomyces</taxon>
    </lineage>
</organism>
<evidence type="ECO:0000259" key="2">
    <source>
        <dbReference type="Pfam" id="PF13529"/>
    </source>
</evidence>
<dbReference type="RefSeq" id="WP_386446798.1">
    <property type="nucleotide sequence ID" value="NZ_JBHSFH010000006.1"/>
</dbReference>